<dbReference type="PANTHER" id="PTHR34709">
    <property type="entry name" value="OS10G0396666 PROTEIN"/>
    <property type="match status" value="1"/>
</dbReference>
<dbReference type="InterPro" id="IPR001810">
    <property type="entry name" value="F-box_dom"/>
</dbReference>
<protein>
    <recommendedName>
        <fullName evidence="3">F-box domain-containing protein</fullName>
    </recommendedName>
</protein>
<gene>
    <name evidence="4" type="ORF">EJB05_57891</name>
</gene>
<evidence type="ECO:0000256" key="1">
    <source>
        <dbReference type="SAM" id="MobiDB-lite"/>
    </source>
</evidence>
<keyword evidence="2" id="KW-1133">Transmembrane helix</keyword>
<organism evidence="4 5">
    <name type="scientific">Eragrostis curvula</name>
    <name type="common">weeping love grass</name>
    <dbReference type="NCBI Taxonomy" id="38414"/>
    <lineage>
        <taxon>Eukaryota</taxon>
        <taxon>Viridiplantae</taxon>
        <taxon>Streptophyta</taxon>
        <taxon>Embryophyta</taxon>
        <taxon>Tracheophyta</taxon>
        <taxon>Spermatophyta</taxon>
        <taxon>Magnoliopsida</taxon>
        <taxon>Liliopsida</taxon>
        <taxon>Poales</taxon>
        <taxon>Poaceae</taxon>
        <taxon>PACMAD clade</taxon>
        <taxon>Chloridoideae</taxon>
        <taxon>Eragrostideae</taxon>
        <taxon>Eragrostidinae</taxon>
        <taxon>Eragrostis</taxon>
    </lineage>
</organism>
<accession>A0A5J9SDP9</accession>
<comment type="caution">
    <text evidence="4">The sequence shown here is derived from an EMBL/GenBank/DDBJ whole genome shotgun (WGS) entry which is preliminary data.</text>
</comment>
<dbReference type="PANTHER" id="PTHR34709:SF75">
    <property type="entry name" value="FBD DOMAIN-CONTAINING PROTEIN"/>
    <property type="match status" value="1"/>
</dbReference>
<sequence>MDASVRFLIRFIFHVYLLSPHAVLLPGIKLAMQLRSGRRLVSPPPAPRGDLRRVRPRRIQEDGDAGEDRISSLPDELLLDVLRRLGCAREAARTSVLSHRWSVLWTELRELSIAAVAADAVAELTLVRSSRPPLYQLPQAPGPRPKGRPQPHRGADILPAPRSRSAGPGEAHPLAV</sequence>
<dbReference type="Pfam" id="PF00646">
    <property type="entry name" value="F-box"/>
    <property type="match status" value="1"/>
</dbReference>
<feature type="domain" description="F-box" evidence="3">
    <location>
        <begin position="70"/>
        <end position="109"/>
    </location>
</feature>
<dbReference type="Proteomes" id="UP000324897">
    <property type="component" value="Unassembled WGS sequence"/>
</dbReference>
<feature type="non-terminal residue" evidence="4">
    <location>
        <position position="1"/>
    </location>
</feature>
<dbReference type="EMBL" id="RWGY01001118">
    <property type="protein sequence ID" value="TVT96876.1"/>
    <property type="molecule type" value="Genomic_DNA"/>
</dbReference>
<reference evidence="4 5" key="1">
    <citation type="journal article" date="2019" name="Sci. Rep.">
        <title>A high-quality genome of Eragrostis curvula grass provides insights into Poaceae evolution and supports new strategies to enhance forage quality.</title>
        <authorList>
            <person name="Carballo J."/>
            <person name="Santos B.A.C.M."/>
            <person name="Zappacosta D."/>
            <person name="Garbus I."/>
            <person name="Selva J.P."/>
            <person name="Gallo C.A."/>
            <person name="Diaz A."/>
            <person name="Albertini E."/>
            <person name="Caccamo M."/>
            <person name="Echenique V."/>
        </authorList>
    </citation>
    <scope>NUCLEOTIDE SEQUENCE [LARGE SCALE GENOMIC DNA]</scope>
    <source>
        <strain evidence="5">cv. Victoria</strain>
        <tissue evidence="4">Leaf</tissue>
    </source>
</reference>
<dbReference type="InterPro" id="IPR036047">
    <property type="entry name" value="F-box-like_dom_sf"/>
</dbReference>
<dbReference type="SUPFAM" id="SSF81383">
    <property type="entry name" value="F-box domain"/>
    <property type="match status" value="1"/>
</dbReference>
<dbReference type="AlphaFoldDB" id="A0A5J9SDP9"/>
<keyword evidence="2" id="KW-0472">Membrane</keyword>
<evidence type="ECO:0000313" key="4">
    <source>
        <dbReference type="EMBL" id="TVT96876.1"/>
    </source>
</evidence>
<dbReference type="OrthoDB" id="613853at2759"/>
<evidence type="ECO:0000313" key="5">
    <source>
        <dbReference type="Proteomes" id="UP000324897"/>
    </source>
</evidence>
<dbReference type="Gramene" id="TVT96876">
    <property type="protein sequence ID" value="TVT96876"/>
    <property type="gene ID" value="EJB05_57891"/>
</dbReference>
<feature type="region of interest" description="Disordered" evidence="1">
    <location>
        <begin position="133"/>
        <end position="176"/>
    </location>
</feature>
<proteinExistence type="predicted"/>
<name>A0A5J9SDP9_9POAL</name>
<evidence type="ECO:0000256" key="2">
    <source>
        <dbReference type="SAM" id="Phobius"/>
    </source>
</evidence>
<feature type="transmembrane region" description="Helical" evidence="2">
    <location>
        <begin position="12"/>
        <end position="32"/>
    </location>
</feature>
<dbReference type="InterPro" id="IPR055312">
    <property type="entry name" value="FBL15-like"/>
</dbReference>
<keyword evidence="5" id="KW-1185">Reference proteome</keyword>
<evidence type="ECO:0000259" key="3">
    <source>
        <dbReference type="Pfam" id="PF00646"/>
    </source>
</evidence>
<keyword evidence="2" id="KW-0812">Transmembrane</keyword>